<keyword evidence="7" id="KW-0735">Signal-anchor</keyword>
<reference evidence="15 16" key="1">
    <citation type="journal article" date="2022" name="Allergy">
        <title>Genome assembly and annotation of Periplaneta americana reveal a comprehensive cockroach allergen profile.</title>
        <authorList>
            <person name="Wang L."/>
            <person name="Xiong Q."/>
            <person name="Saelim N."/>
            <person name="Wang L."/>
            <person name="Nong W."/>
            <person name="Wan A.T."/>
            <person name="Shi M."/>
            <person name="Liu X."/>
            <person name="Cao Q."/>
            <person name="Hui J.H.L."/>
            <person name="Sookrung N."/>
            <person name="Leung T.F."/>
            <person name="Tungtrongchitr A."/>
            <person name="Tsui S.K.W."/>
        </authorList>
    </citation>
    <scope>NUCLEOTIDE SEQUENCE [LARGE SCALE GENOMIC DNA]</scope>
    <source>
        <tissue evidence="15">Whole body-01</tissue>
    </source>
</reference>
<feature type="domain" description="Fucosyltransferase N-terminal" evidence="14">
    <location>
        <begin position="39"/>
        <end position="153"/>
    </location>
</feature>
<evidence type="ECO:0000256" key="8">
    <source>
        <dbReference type="ARBA" id="ARBA00022989"/>
    </source>
</evidence>
<evidence type="ECO:0000256" key="4">
    <source>
        <dbReference type="ARBA" id="ARBA00022676"/>
    </source>
</evidence>
<comment type="subcellular location">
    <subcellularLocation>
        <location evidence="1 12">Golgi apparatus</location>
        <location evidence="1 12">Golgi stack membrane</location>
        <topology evidence="1 12">Single-pass type II membrane protein</topology>
    </subcellularLocation>
</comment>
<dbReference type="EMBL" id="JAJSOF020000013">
    <property type="protein sequence ID" value="KAJ4443202.1"/>
    <property type="molecule type" value="Genomic_DNA"/>
</dbReference>
<proteinExistence type="inferred from homology"/>
<dbReference type="InterPro" id="IPR038577">
    <property type="entry name" value="GT10-like_C_sf"/>
</dbReference>
<keyword evidence="5 12" id="KW-0808">Transferase</keyword>
<dbReference type="PANTHER" id="PTHR48438:SF1">
    <property type="entry name" value="ALPHA-(1,3)-FUCOSYLTRANSFERASE C-RELATED"/>
    <property type="match status" value="1"/>
</dbReference>
<comment type="pathway">
    <text evidence="2">Protein modification; protein glycosylation.</text>
</comment>
<evidence type="ECO:0000313" key="16">
    <source>
        <dbReference type="Proteomes" id="UP001148838"/>
    </source>
</evidence>
<organism evidence="15 16">
    <name type="scientific">Periplaneta americana</name>
    <name type="common">American cockroach</name>
    <name type="synonym">Blatta americana</name>
    <dbReference type="NCBI Taxonomy" id="6978"/>
    <lineage>
        <taxon>Eukaryota</taxon>
        <taxon>Metazoa</taxon>
        <taxon>Ecdysozoa</taxon>
        <taxon>Arthropoda</taxon>
        <taxon>Hexapoda</taxon>
        <taxon>Insecta</taxon>
        <taxon>Pterygota</taxon>
        <taxon>Neoptera</taxon>
        <taxon>Polyneoptera</taxon>
        <taxon>Dictyoptera</taxon>
        <taxon>Blattodea</taxon>
        <taxon>Blattoidea</taxon>
        <taxon>Blattidae</taxon>
        <taxon>Blattinae</taxon>
        <taxon>Periplaneta</taxon>
    </lineage>
</organism>
<keyword evidence="11" id="KW-0325">Glycoprotein</keyword>
<evidence type="ECO:0000313" key="15">
    <source>
        <dbReference type="EMBL" id="KAJ4443202.1"/>
    </source>
</evidence>
<evidence type="ECO:0000256" key="10">
    <source>
        <dbReference type="ARBA" id="ARBA00023136"/>
    </source>
</evidence>
<evidence type="ECO:0000256" key="2">
    <source>
        <dbReference type="ARBA" id="ARBA00004922"/>
    </source>
</evidence>
<dbReference type="InterPro" id="IPR055270">
    <property type="entry name" value="Glyco_tran_10_C"/>
</dbReference>
<evidence type="ECO:0000256" key="7">
    <source>
        <dbReference type="ARBA" id="ARBA00022968"/>
    </source>
</evidence>
<comment type="similarity">
    <text evidence="3 12">Belongs to the glycosyltransferase 10 family.</text>
</comment>
<evidence type="ECO:0000256" key="11">
    <source>
        <dbReference type="ARBA" id="ARBA00023180"/>
    </source>
</evidence>
<evidence type="ECO:0000259" key="14">
    <source>
        <dbReference type="Pfam" id="PF17039"/>
    </source>
</evidence>
<evidence type="ECO:0000256" key="9">
    <source>
        <dbReference type="ARBA" id="ARBA00023034"/>
    </source>
</evidence>
<accession>A0ABQ8T9H4</accession>
<keyword evidence="6 12" id="KW-0812">Transmembrane</keyword>
<dbReference type="PANTHER" id="PTHR48438">
    <property type="entry name" value="ALPHA-(1,3)-FUCOSYLTRANSFERASE C-RELATED"/>
    <property type="match status" value="1"/>
</dbReference>
<dbReference type="InterPro" id="IPR001503">
    <property type="entry name" value="Glyco_trans_10"/>
</dbReference>
<keyword evidence="9 12" id="KW-0333">Golgi apparatus</keyword>
<comment type="caution">
    <text evidence="15">The sequence shown here is derived from an EMBL/GenBank/DDBJ whole genome shotgun (WGS) entry which is preliminary data.</text>
</comment>
<name>A0ABQ8T9H4_PERAM</name>
<keyword evidence="4 12" id="KW-0328">Glycosyltransferase</keyword>
<keyword evidence="10" id="KW-0472">Membrane</keyword>
<dbReference type="Gene3D" id="3.40.50.11660">
    <property type="entry name" value="Glycosyl transferase family 10, C-terminal domain"/>
    <property type="match status" value="1"/>
</dbReference>
<dbReference type="EC" id="2.4.1.-" evidence="12"/>
<dbReference type="Pfam" id="PF17039">
    <property type="entry name" value="Glyco_tran_10_N"/>
    <property type="match status" value="1"/>
</dbReference>
<gene>
    <name evidence="15" type="ORF">ANN_04869</name>
</gene>
<evidence type="ECO:0000256" key="12">
    <source>
        <dbReference type="RuleBase" id="RU003832"/>
    </source>
</evidence>
<evidence type="ECO:0000256" key="6">
    <source>
        <dbReference type="ARBA" id="ARBA00022692"/>
    </source>
</evidence>
<dbReference type="SUPFAM" id="SSF53756">
    <property type="entry name" value="UDP-Glycosyltransferase/glycogen phosphorylase"/>
    <property type="match status" value="1"/>
</dbReference>
<sequence length="256" mass="29554">MFCVVETNISCLAQTKKMSALGRRLYLEDMSGVAQTGKTFTILVWKHGPLMEKRHIMRFGSERRHDPFEDCSVSNCRLTYDASKLDQADAVLFHLHRTKGKASLPNVTSPRPAKQRWVFLTDENPFHTFTLGLHSSRMRDFNGLFNWSMTYRSRDRGTVSGELCRMDSDVPVPSGRTLRLTEPERTTVLKRRRRRRPEKTKLAAIMISNCGGKNKRWQYVQQLRKHMPIDVYGGCGNLRYVFHILITAVRLETGFA</sequence>
<keyword evidence="8" id="KW-1133">Transmembrane helix</keyword>
<evidence type="ECO:0000256" key="5">
    <source>
        <dbReference type="ARBA" id="ARBA00022679"/>
    </source>
</evidence>
<dbReference type="Proteomes" id="UP001148838">
    <property type="component" value="Unassembled WGS sequence"/>
</dbReference>
<evidence type="ECO:0000256" key="1">
    <source>
        <dbReference type="ARBA" id="ARBA00004447"/>
    </source>
</evidence>
<dbReference type="InterPro" id="IPR031481">
    <property type="entry name" value="Glyco_tran_10_N"/>
</dbReference>
<evidence type="ECO:0000256" key="3">
    <source>
        <dbReference type="ARBA" id="ARBA00008919"/>
    </source>
</evidence>
<evidence type="ECO:0000259" key="13">
    <source>
        <dbReference type="Pfam" id="PF00852"/>
    </source>
</evidence>
<feature type="domain" description="Fucosyltransferase C-terminal" evidence="13">
    <location>
        <begin position="197"/>
        <end position="239"/>
    </location>
</feature>
<protein>
    <recommendedName>
        <fullName evidence="12">Fucosyltransferase</fullName>
        <ecNumber evidence="12">2.4.1.-</ecNumber>
    </recommendedName>
</protein>
<dbReference type="Pfam" id="PF00852">
    <property type="entry name" value="Glyco_transf_10"/>
    <property type="match status" value="1"/>
</dbReference>
<keyword evidence="16" id="KW-1185">Reference proteome</keyword>